<dbReference type="EMBL" id="JADMKS010000009">
    <property type="protein sequence ID" value="MBF6639131.1"/>
    <property type="molecule type" value="Genomic_DNA"/>
</dbReference>
<evidence type="ECO:0000313" key="2">
    <source>
        <dbReference type="EMBL" id="MBF6639131.1"/>
    </source>
</evidence>
<keyword evidence="4" id="KW-1185">Reference proteome</keyword>
<feature type="transmembrane region" description="Helical" evidence="1">
    <location>
        <begin position="6"/>
        <end position="29"/>
    </location>
</feature>
<name>A0AA40X5N6_9GAMM</name>
<evidence type="ECO:0000313" key="4">
    <source>
        <dbReference type="Proteomes" id="UP000192722"/>
    </source>
</evidence>
<dbReference type="EMBL" id="MRWD01000080">
    <property type="protein sequence ID" value="ORJ18927.1"/>
    <property type="molecule type" value="Genomic_DNA"/>
</dbReference>
<comment type="caution">
    <text evidence="2">The sequence shown here is derived from an EMBL/GenBank/DDBJ whole genome shotgun (WGS) entry which is preliminary data.</text>
</comment>
<sequence length="157" mass="17907">MYLRTFFSILISIVVLTFAGYFLSVKFFFDKTIPEAPCSMEIVNGDFINDQYKNYQFNGAVTLWLKNNIITAFGVYNTTNGMKKLSRSLLLDHIKKSDEVVTANVKSVKISSSDQIHNADNFFGGEGEQLTLHFQKIKNGEYLVMINNNWVAVCKEH</sequence>
<evidence type="ECO:0000313" key="5">
    <source>
        <dbReference type="Proteomes" id="UP000705283"/>
    </source>
</evidence>
<proteinExistence type="predicted"/>
<reference evidence="2" key="3">
    <citation type="submission" date="2020-11" db="EMBL/GenBank/DDBJ databases">
        <authorList>
            <person name="Lee S.D."/>
        </authorList>
    </citation>
    <scope>NUCLEOTIDE SEQUENCE</scope>
    <source>
        <strain evidence="2">SAP-2</strain>
    </source>
</reference>
<evidence type="ECO:0000256" key="1">
    <source>
        <dbReference type="SAM" id="Phobius"/>
    </source>
</evidence>
<keyword evidence="1" id="KW-0472">Membrane</keyword>
<accession>A0AA40X5N6</accession>
<dbReference type="AlphaFoldDB" id="A0AA40X5N6"/>
<reference evidence="3" key="1">
    <citation type="submission" date="2016-12" db="EMBL/GenBank/DDBJ databases">
        <authorList>
            <person name="Le Fleche-Mateos A."/>
        </authorList>
    </citation>
    <scope>NUCLEOTIDE SEQUENCE</scope>
    <source>
        <strain evidence="3">213</strain>
    </source>
</reference>
<keyword evidence="1" id="KW-1133">Transmembrane helix</keyword>
<dbReference type="RefSeq" id="WP_055774609.1">
    <property type="nucleotide sequence ID" value="NZ_CBCSCF010000005.1"/>
</dbReference>
<protein>
    <submittedName>
        <fullName evidence="2">Uncharacterized protein</fullName>
    </submittedName>
</protein>
<dbReference type="Proteomes" id="UP000705283">
    <property type="component" value="Unassembled WGS sequence"/>
</dbReference>
<reference evidence="3 4" key="2">
    <citation type="journal article" date="2017" name="Int. J. Syst. Evol. Microbiol.">
        <title>Rouxiella badensis sp. nov. and Rouxiella silvae sp. nov. isolated from peat bog soil in Germany and emendation of the genus description.</title>
        <authorList>
            <person name="Le Fleche-Mateos A."/>
            <person name="Kugler J.H."/>
            <person name="Hansen S.H."/>
            <person name="Syldatk C."/>
            <person name="Hausmann R."/>
            <person name="Lomprez F."/>
            <person name="Vandenbogaert M."/>
            <person name="Manuguerra J.C."/>
            <person name="Grimont P.A."/>
        </authorList>
    </citation>
    <scope>NUCLEOTIDE SEQUENCE [LARGE SCALE GENOMIC DNA]</scope>
    <source>
        <strain evidence="3 4">213</strain>
    </source>
</reference>
<evidence type="ECO:0000313" key="3">
    <source>
        <dbReference type="EMBL" id="ORJ18927.1"/>
    </source>
</evidence>
<gene>
    <name evidence="3" type="ORF">BS639_22650</name>
    <name evidence="2" type="ORF">ITX54_20945</name>
</gene>
<keyword evidence="1" id="KW-0812">Transmembrane</keyword>
<dbReference type="Proteomes" id="UP000192722">
    <property type="component" value="Unassembled WGS sequence"/>
</dbReference>
<organism evidence="2 5">
    <name type="scientific">Rouxiella silvae</name>
    <dbReference type="NCBI Taxonomy" id="1646373"/>
    <lineage>
        <taxon>Bacteria</taxon>
        <taxon>Pseudomonadati</taxon>
        <taxon>Pseudomonadota</taxon>
        <taxon>Gammaproteobacteria</taxon>
        <taxon>Enterobacterales</taxon>
        <taxon>Yersiniaceae</taxon>
        <taxon>Rouxiella</taxon>
    </lineage>
</organism>
<reference evidence="2" key="4">
    <citation type="submission" date="2022-09" db="EMBL/GenBank/DDBJ databases">
        <title>Rouxiella aceris sp. nov., isolated from tree sap and emended description of the genus Rhouxiella.</title>
        <authorList>
            <person name="Kim I.S."/>
        </authorList>
    </citation>
    <scope>NUCLEOTIDE SEQUENCE</scope>
    <source>
        <strain evidence="2">SAP-2</strain>
    </source>
</reference>